<feature type="compositionally biased region" description="Low complexity" evidence="1">
    <location>
        <begin position="678"/>
        <end position="694"/>
    </location>
</feature>
<feature type="compositionally biased region" description="Low complexity" evidence="1">
    <location>
        <begin position="172"/>
        <end position="182"/>
    </location>
</feature>
<keyword evidence="3" id="KW-1185">Reference proteome</keyword>
<feature type="region of interest" description="Disordered" evidence="1">
    <location>
        <begin position="385"/>
        <end position="414"/>
    </location>
</feature>
<name>A0A7R8HB93_LEPSM</name>
<dbReference type="Proteomes" id="UP000675881">
    <property type="component" value="Chromosome 6"/>
</dbReference>
<dbReference type="OrthoDB" id="6363430at2759"/>
<proteinExistence type="predicted"/>
<gene>
    <name evidence="2" type="ORF">LSAA_11275</name>
</gene>
<organism evidence="2 3">
    <name type="scientific">Lepeophtheirus salmonis</name>
    <name type="common">Salmon louse</name>
    <name type="synonym">Caligus salmonis</name>
    <dbReference type="NCBI Taxonomy" id="72036"/>
    <lineage>
        <taxon>Eukaryota</taxon>
        <taxon>Metazoa</taxon>
        <taxon>Ecdysozoa</taxon>
        <taxon>Arthropoda</taxon>
        <taxon>Crustacea</taxon>
        <taxon>Multicrustacea</taxon>
        <taxon>Hexanauplia</taxon>
        <taxon>Copepoda</taxon>
        <taxon>Siphonostomatoida</taxon>
        <taxon>Caligidae</taxon>
        <taxon>Lepeophtheirus</taxon>
    </lineage>
</organism>
<feature type="compositionally biased region" description="Polar residues" evidence="1">
    <location>
        <begin position="747"/>
        <end position="766"/>
    </location>
</feature>
<dbReference type="AlphaFoldDB" id="A0A7R8HB93"/>
<feature type="region of interest" description="Disordered" evidence="1">
    <location>
        <begin position="152"/>
        <end position="191"/>
    </location>
</feature>
<accession>A0A7R8HB93</accession>
<protein>
    <submittedName>
        <fullName evidence="2">(salmon louse) hypothetical protein</fullName>
    </submittedName>
</protein>
<feature type="compositionally biased region" description="Low complexity" evidence="1">
    <location>
        <begin position="727"/>
        <end position="738"/>
    </location>
</feature>
<feature type="region of interest" description="Disordered" evidence="1">
    <location>
        <begin position="745"/>
        <end position="815"/>
    </location>
</feature>
<evidence type="ECO:0000313" key="3">
    <source>
        <dbReference type="Proteomes" id="UP000675881"/>
    </source>
</evidence>
<reference evidence="2" key="1">
    <citation type="submission" date="2021-02" db="EMBL/GenBank/DDBJ databases">
        <authorList>
            <person name="Bekaert M."/>
        </authorList>
    </citation>
    <scope>NUCLEOTIDE SEQUENCE</scope>
    <source>
        <strain evidence="2">IoA-00</strain>
    </source>
</reference>
<feature type="compositionally biased region" description="Low complexity" evidence="1">
    <location>
        <begin position="787"/>
        <end position="814"/>
    </location>
</feature>
<feature type="region of interest" description="Disordered" evidence="1">
    <location>
        <begin position="34"/>
        <end position="80"/>
    </location>
</feature>
<sequence>MLLMLIYIWEPIRKDYHEDRVLKSLVSSPKLSQTTLKEKKAGKVQQTPDASQIQEDNSKRNSDNSSFVLERPPPSRKSPICEKCTKRKKVILLCPDMGYGIGVLRGSLFEKKKNKWNKVDESLLSSDTGGEDPPLPPPPSYPWVQMALPGGGIVSVPLQDNSRLDSPGGGDPSVTSASAPTSGGSGGLPASDVLTVNAGEPVTHFNLDQLLEIVQSFQLDATMAGHEEGGSSRDLQALVEPSLLGNAGDLPSKGCDVLTSGTTTNLTSCDNRISRTATNSSVEGGVGGETDCSSGFSTLRRRSVTLTEKIRTNRDGSKTQVLRQYGCNTSSVAEATQSVSYQQNSFVYINGSDGKRTGVDTSTTGSKSSRSFPSLIPITSSAAPSMSNVSVLPSSATTLPRSTQPSASSTGASCNSQYRGHIVRLNSIEPNTVMFSTKDYPLLYNISVPEIIDELEKQFDDKLCDLQGVRLVGSNVYICLGKKDSLNTLSTYGFYVRGISVKLVDITHDSVVICLTGVPHYITDSTITMLVSTFGICIGEVERRFYKGVDTGERYIRLKPRSHTQIPDFCNGWRLADSGDKKQQGHKATSPQASQITFVQNQDIVMAHSTNPFSSPPRTNDFLVGEPPPSPKIGKSFRSRISLTMRSPTDALRTESGAYISGELIDLPALSPPPYKPPSTNCDSASSSSTVTTSGKEGNNYMMNGGGRSSSILGAKGSSDDLLYEGPPSLHHQFSSHHQFLRPKPLISSSTASPTTNISSTLQKNNNPDKRSSVNFEEPRRMGIGANNNSNPNNNTTHVNNSNSNHHNPNNLPTLSSHEIQCHVMFEDVAQKWKNLQHNNNNNNNNVKEDHHRRHRKSKNDRSSTAATKSSRSRNSKLESVTESGGEDGGENNSTLTRSSRSRSNSTKSNRVPHPKKTQKDLALTRDLPWCGCWGNGCL</sequence>
<feature type="compositionally biased region" description="Low complexity" evidence="1">
    <location>
        <begin position="891"/>
        <end position="910"/>
    </location>
</feature>
<feature type="region of interest" description="Disordered" evidence="1">
    <location>
        <begin position="719"/>
        <end position="738"/>
    </location>
</feature>
<evidence type="ECO:0000256" key="1">
    <source>
        <dbReference type="SAM" id="MobiDB-lite"/>
    </source>
</evidence>
<feature type="region of interest" description="Disordered" evidence="1">
    <location>
        <begin position="836"/>
        <end position="921"/>
    </location>
</feature>
<feature type="region of interest" description="Disordered" evidence="1">
    <location>
        <begin position="670"/>
        <end position="714"/>
    </location>
</feature>
<dbReference type="EMBL" id="HG994585">
    <property type="protein sequence ID" value="CAF2981542.1"/>
    <property type="molecule type" value="Genomic_DNA"/>
</dbReference>
<evidence type="ECO:0000313" key="2">
    <source>
        <dbReference type="EMBL" id="CAF2981542.1"/>
    </source>
</evidence>
<feature type="compositionally biased region" description="Polar residues" evidence="1">
    <location>
        <begin position="44"/>
        <end position="55"/>
    </location>
</feature>
<feature type="compositionally biased region" description="Basic and acidic residues" evidence="1">
    <location>
        <begin position="767"/>
        <end position="781"/>
    </location>
</feature>